<reference evidence="2 3" key="1">
    <citation type="submission" date="2019-02" db="EMBL/GenBank/DDBJ databases">
        <authorList>
            <person name="Khodamoradi S."/>
            <person name="Hahnke R.L."/>
            <person name="Kaempfer P."/>
            <person name="Schumann P."/>
            <person name="Rohde M."/>
            <person name="Steinert M."/>
            <person name="Luzhetskyy A."/>
            <person name="Wink J."/>
            <person name="Ruckert C."/>
        </authorList>
    </citation>
    <scope>NUCLEOTIDE SEQUENCE [LARGE SCALE GENOMIC DNA]</scope>
    <source>
        <strain evidence="2 3">M2</strain>
    </source>
</reference>
<evidence type="ECO:0000256" key="1">
    <source>
        <dbReference type="SAM" id="MobiDB-lite"/>
    </source>
</evidence>
<evidence type="ECO:0000313" key="2">
    <source>
        <dbReference type="EMBL" id="QBI53162.1"/>
    </source>
</evidence>
<proteinExistence type="predicted"/>
<organism evidence="2 3">
    <name type="scientific">Streptomonospora litoralis</name>
    <dbReference type="NCBI Taxonomy" id="2498135"/>
    <lineage>
        <taxon>Bacteria</taxon>
        <taxon>Bacillati</taxon>
        <taxon>Actinomycetota</taxon>
        <taxon>Actinomycetes</taxon>
        <taxon>Streptosporangiales</taxon>
        <taxon>Nocardiopsidaceae</taxon>
        <taxon>Streptomonospora</taxon>
    </lineage>
</organism>
<dbReference type="SUPFAM" id="SSF89392">
    <property type="entry name" value="Prokaryotic lipoproteins and lipoprotein localization factors"/>
    <property type="match status" value="1"/>
</dbReference>
<keyword evidence="3" id="KW-1185">Reference proteome</keyword>
<dbReference type="Proteomes" id="UP000292235">
    <property type="component" value="Chromosome"/>
</dbReference>
<sequence length="308" mass="32251">MSDGNRLRKQVSVRAQPSGFGNGARRRSAVPAVTALKLPVAVLLLTPLLASCVGSPGASADPDSVPTPGDARSRAELAEVLPEALDTAESASWQLLSFDSSGLVTVNTGRLSCDGDGSGAYAVDGGATQSMPEGAFVPGRDYDDGELSPAQTQTAGSIATDDGLHANSGGDFWPLDSTDVPTDYSEDLAAARGANCSHITATVADGSDLRLEGAVEIDGEPVSHWKGTAYIDDLHENAVGYARREYATLTAMNLGEAAVDVELWVDDENRPVAYFQHLPPDRTGLQPRWFALSLRDWNDVTPVTAPAG</sequence>
<dbReference type="EMBL" id="CP036455">
    <property type="protein sequence ID" value="QBI53162.1"/>
    <property type="molecule type" value="Genomic_DNA"/>
</dbReference>
<accession>A0A4V0ZJE1</accession>
<dbReference type="InterPro" id="IPR029046">
    <property type="entry name" value="LolA/LolB/LppX"/>
</dbReference>
<evidence type="ECO:0000313" key="3">
    <source>
        <dbReference type="Proteomes" id="UP000292235"/>
    </source>
</evidence>
<protein>
    <recommendedName>
        <fullName evidence="4">Lipoprotein</fullName>
    </recommendedName>
</protein>
<feature type="region of interest" description="Disordered" evidence="1">
    <location>
        <begin position="1"/>
        <end position="26"/>
    </location>
</feature>
<dbReference type="AlphaFoldDB" id="A0A4V0ZJE1"/>
<name>A0A4V0ZJE1_9ACTN</name>
<dbReference type="Gene3D" id="2.50.20.20">
    <property type="match status" value="1"/>
</dbReference>
<dbReference type="KEGG" id="strr:EKD16_06825"/>
<gene>
    <name evidence="2" type="ORF">EKD16_06825</name>
</gene>
<evidence type="ECO:0008006" key="4">
    <source>
        <dbReference type="Google" id="ProtNLM"/>
    </source>
</evidence>